<evidence type="ECO:0000256" key="5">
    <source>
        <dbReference type="SAM" id="MobiDB-lite"/>
    </source>
</evidence>
<keyword evidence="4" id="KW-0687">Ribonucleoprotein</keyword>
<name>A0AA97NNE8_PYRO3</name>
<dbReference type="GO" id="GO:0006412">
    <property type="term" value="P:translation"/>
    <property type="evidence" value="ECO:0007669"/>
    <property type="project" value="InterPro"/>
</dbReference>
<proteinExistence type="inferred from homology"/>
<dbReference type="InterPro" id="IPR001971">
    <property type="entry name" value="Ribosomal_uS11"/>
</dbReference>
<evidence type="ECO:0000256" key="4">
    <source>
        <dbReference type="ARBA" id="ARBA00023274"/>
    </source>
</evidence>
<dbReference type="EMBL" id="JH793848">
    <property type="protein sequence ID" value="ELQ33299.1"/>
    <property type="molecule type" value="Genomic_DNA"/>
</dbReference>
<dbReference type="GO" id="GO:1990904">
    <property type="term" value="C:ribonucleoprotein complex"/>
    <property type="evidence" value="ECO:0007669"/>
    <property type="project" value="UniProtKB-KW"/>
</dbReference>
<dbReference type="PANTHER" id="PTHR47657">
    <property type="entry name" value="STEROL REGULATORY ELEMENT-BINDING PROTEIN ECM22"/>
    <property type="match status" value="1"/>
</dbReference>
<dbReference type="AlphaFoldDB" id="A0AA97NNE8"/>
<organism evidence="6">
    <name type="scientific">Pyricularia oryzae (strain Y34)</name>
    <name type="common">Rice blast fungus</name>
    <name type="synonym">Magnaporthe oryzae</name>
    <dbReference type="NCBI Taxonomy" id="1143189"/>
    <lineage>
        <taxon>Eukaryota</taxon>
        <taxon>Fungi</taxon>
        <taxon>Dikarya</taxon>
        <taxon>Ascomycota</taxon>
        <taxon>Pezizomycotina</taxon>
        <taxon>Sordariomycetes</taxon>
        <taxon>Sordariomycetidae</taxon>
        <taxon>Magnaporthales</taxon>
        <taxon>Pyriculariaceae</taxon>
        <taxon>Pyricularia</taxon>
    </lineage>
</organism>
<feature type="region of interest" description="Disordered" evidence="5">
    <location>
        <begin position="595"/>
        <end position="617"/>
    </location>
</feature>
<evidence type="ECO:0008006" key="7">
    <source>
        <dbReference type="Google" id="ProtNLM"/>
    </source>
</evidence>
<keyword evidence="3" id="KW-0539">Nucleus</keyword>
<dbReference type="GO" id="GO:0008270">
    <property type="term" value="F:zinc ion binding"/>
    <property type="evidence" value="ECO:0007669"/>
    <property type="project" value="InterPro"/>
</dbReference>
<dbReference type="InterPro" id="IPR036967">
    <property type="entry name" value="Ribosomal_uS11_sf"/>
</dbReference>
<dbReference type="SUPFAM" id="SSF53137">
    <property type="entry name" value="Translational machinery components"/>
    <property type="match status" value="1"/>
</dbReference>
<dbReference type="CDD" id="cd00067">
    <property type="entry name" value="GAL4"/>
    <property type="match status" value="1"/>
</dbReference>
<feature type="compositionally biased region" description="Low complexity" evidence="5">
    <location>
        <begin position="312"/>
        <end position="325"/>
    </location>
</feature>
<dbReference type="InterPro" id="IPR001138">
    <property type="entry name" value="Zn2Cys6_DnaBD"/>
</dbReference>
<dbReference type="GO" id="GO:0005840">
    <property type="term" value="C:ribosome"/>
    <property type="evidence" value="ECO:0007669"/>
    <property type="project" value="UniProtKB-KW"/>
</dbReference>
<protein>
    <recommendedName>
        <fullName evidence="7">Zn(2)-C6 fungal-type domain-containing protein</fullName>
    </recommendedName>
</protein>
<dbReference type="InterPro" id="IPR021858">
    <property type="entry name" value="Fun_TF"/>
</dbReference>
<sequence>MQRSLAYRLPTRTITRSILTQKHNTPLPPWRRGFANEIGQEPTSESATPEAQTTPSPKQTGSGVGQLSKMAETLSKVGAESTPKIATEALNPHRHRQTVSEDAEKSTGKVVDSEEPYHFHIYSHKHNTHVTVTDPNRDAIVSLSTGNLGFKKSGRKHYDSAYQLGALVIDKLQEKGLHNKINKLEVVLRGFGAGREAVTKVLMGNEGRLFRPKIVSVADSTRLKFGASDESETIIEPRWSRQGSWGQTHDKHPSARPQRMACAPFQASPQSGTAGTLCDEVHPRCGNCTKHGVDCDFEHPGAVRIGGGGLNSPGSTRTSPSTSSTANPLYRSPGALILSQTTPPANKILELRLMHHYTAITSKTITVTTPTTEEVWRELVPQIAFGANSQHLADSILAISALHLRSIYPHDQEIVRASHAYMASSLREYSNILTRGINATNAEALFLTSTLIAIQSTATRVFTKDESVVAPQPGDGTILKNRIAPVGGYSLPLSWFHAFQGVKALTAASWQWLRHSNVVIPIINSQPVLQLDFASNHCTHFGHLLDGLEQELAMLPYDEPGQVPPSPTWEANGVNATAAAAAAAAMFTASTSLGAGSSANGQTQETSGLGSLTSSNTRQSTKQAYEHAVAVLNWAHKIPHKGSPLAFPATVSRRFVELLEERRPRALAILASFFALLKCHDSTWWLRGMARREVLGIVSLFNSDYFGPEIERQWWPHLEWSVRVALHDDRANPGYIPPELWGSSWLTADETELRNEAPNFVSHIEMLTEMISGIQSFPAPEPARSSS</sequence>
<evidence type="ECO:0000313" key="6">
    <source>
        <dbReference type="EMBL" id="ELQ33299.1"/>
    </source>
</evidence>
<keyword evidence="2" id="KW-0689">Ribosomal protein</keyword>
<dbReference type="Pfam" id="PF11951">
    <property type="entry name" value="Fungal_trans_2"/>
    <property type="match status" value="1"/>
</dbReference>
<feature type="compositionally biased region" description="Basic and acidic residues" evidence="5">
    <location>
        <begin position="98"/>
        <end position="110"/>
    </location>
</feature>
<dbReference type="Pfam" id="PF00411">
    <property type="entry name" value="Ribosomal_S11"/>
    <property type="match status" value="1"/>
</dbReference>
<gene>
    <name evidence="6" type="ORF">OOU_Y34scaffold00979g83</name>
</gene>
<accession>A0AA97NNE8</accession>
<feature type="region of interest" description="Disordered" evidence="5">
    <location>
        <begin position="86"/>
        <end position="110"/>
    </location>
</feature>
<feature type="region of interest" description="Disordered" evidence="5">
    <location>
        <begin position="306"/>
        <end position="329"/>
    </location>
</feature>
<evidence type="ECO:0000256" key="2">
    <source>
        <dbReference type="ARBA" id="ARBA00022980"/>
    </source>
</evidence>
<reference evidence="6" key="1">
    <citation type="journal article" date="2012" name="PLoS Genet.">
        <title>Comparative analysis of the genomes of two field isolates of the rice blast fungus Magnaporthe oryzae.</title>
        <authorList>
            <person name="Xue M."/>
            <person name="Yang J."/>
            <person name="Li Z."/>
            <person name="Hu S."/>
            <person name="Yao N."/>
            <person name="Dean R.A."/>
            <person name="Zhao W."/>
            <person name="Shen M."/>
            <person name="Zhang H."/>
            <person name="Li C."/>
            <person name="Liu L."/>
            <person name="Cao L."/>
            <person name="Xu X."/>
            <person name="Xing Y."/>
            <person name="Hsiang T."/>
            <person name="Zhang Z."/>
            <person name="Xu J.R."/>
            <person name="Peng Y.L."/>
        </authorList>
    </citation>
    <scope>NUCLEOTIDE SEQUENCE</scope>
    <source>
        <strain evidence="6">Y34</strain>
    </source>
</reference>
<evidence type="ECO:0000256" key="3">
    <source>
        <dbReference type="ARBA" id="ARBA00023242"/>
    </source>
</evidence>
<feature type="compositionally biased region" description="Polar residues" evidence="5">
    <location>
        <begin position="41"/>
        <end position="61"/>
    </location>
</feature>
<dbReference type="Gene3D" id="3.30.420.80">
    <property type="entry name" value="Ribosomal protein S11"/>
    <property type="match status" value="1"/>
</dbReference>
<dbReference type="GO" id="GO:0000981">
    <property type="term" value="F:DNA-binding transcription factor activity, RNA polymerase II-specific"/>
    <property type="evidence" value="ECO:0007669"/>
    <property type="project" value="InterPro"/>
</dbReference>
<dbReference type="GO" id="GO:0003735">
    <property type="term" value="F:structural constituent of ribosome"/>
    <property type="evidence" value="ECO:0007669"/>
    <property type="project" value="InterPro"/>
</dbReference>
<comment type="similarity">
    <text evidence="1">Belongs to the universal ribosomal protein uS11 family.</text>
</comment>
<dbReference type="Proteomes" id="UP000011086">
    <property type="component" value="Unassembled WGS sequence"/>
</dbReference>
<dbReference type="InterPro" id="IPR052400">
    <property type="entry name" value="Zn2-C6_fungal_TF"/>
</dbReference>
<evidence type="ECO:0000256" key="1">
    <source>
        <dbReference type="ARBA" id="ARBA00006194"/>
    </source>
</evidence>
<feature type="region of interest" description="Disordered" evidence="5">
    <location>
        <begin position="22"/>
        <end position="69"/>
    </location>
</feature>
<dbReference type="PANTHER" id="PTHR47657:SF14">
    <property type="entry name" value="ZN(2)-C6 FUNGAL-TYPE DOMAIN-CONTAINING PROTEIN"/>
    <property type="match status" value="1"/>
</dbReference>
<feature type="compositionally biased region" description="Low complexity" evidence="5">
    <location>
        <begin position="606"/>
        <end position="615"/>
    </location>
</feature>